<gene>
    <name evidence="1" type="ordered locus">Npun_F6539</name>
</gene>
<dbReference type="PANTHER" id="PTHR35609">
    <property type="entry name" value="MACRO DOMAIN-CONTAINING PROTEIN"/>
    <property type="match status" value="1"/>
</dbReference>
<evidence type="ECO:0000313" key="1">
    <source>
        <dbReference type="EMBL" id="ACC84799.1"/>
    </source>
</evidence>
<dbReference type="EMBL" id="CP001037">
    <property type="protein sequence ID" value="ACC84799.1"/>
    <property type="molecule type" value="Genomic_DNA"/>
</dbReference>
<dbReference type="KEGG" id="npu:Npun_F6539"/>
<dbReference type="HOGENOM" id="CLU_033483_0_0_3"/>
<proteinExistence type="predicted"/>
<dbReference type="AlphaFoldDB" id="B2IZF7"/>
<dbReference type="PANTHER" id="PTHR35609:SF1">
    <property type="entry name" value="MACRO DOMAIN-CONTAINING PROTEIN"/>
    <property type="match status" value="1"/>
</dbReference>
<dbReference type="RefSeq" id="WP_012412735.1">
    <property type="nucleotide sequence ID" value="NC_010628.1"/>
</dbReference>
<reference evidence="1 2" key="2">
    <citation type="journal article" date="2013" name="Plant Physiol.">
        <title>A Nostoc punctiforme Sugar Transporter Necessary to Establish a Cyanobacterium-Plant Symbiosis.</title>
        <authorList>
            <person name="Ekman M."/>
            <person name="Picossi S."/>
            <person name="Campbell E.L."/>
            <person name="Meeks J.C."/>
            <person name="Flores E."/>
        </authorList>
    </citation>
    <scope>NUCLEOTIDE SEQUENCE [LARGE SCALE GENOMIC DNA]</scope>
    <source>
        <strain evidence="2">ATCC 29133 / PCC 73102</strain>
    </source>
</reference>
<reference evidence="2" key="1">
    <citation type="submission" date="2008-04" db="EMBL/GenBank/DDBJ databases">
        <title>Complete sequence of chromosome of Nostoc punctiforme ATCC 29133.</title>
        <authorList>
            <consortium name="US DOE Joint Genome Institute"/>
            <person name="Copeland A."/>
            <person name="Lucas S."/>
            <person name="Lapidus A."/>
            <person name="Glavina del Rio T."/>
            <person name="Dalin E."/>
            <person name="Tice H."/>
            <person name="Pitluck S."/>
            <person name="Chain P."/>
            <person name="Malfatti S."/>
            <person name="Shin M."/>
            <person name="Vergez L."/>
            <person name="Schmutz J."/>
            <person name="Larimer F."/>
            <person name="Land M."/>
            <person name="Hauser L."/>
            <person name="Kyrpides N."/>
            <person name="Kim E."/>
            <person name="Meeks J.C."/>
            <person name="Elhai J."/>
            <person name="Campbell E.L."/>
            <person name="Thiel T."/>
            <person name="Longmire J."/>
            <person name="Potts M."/>
            <person name="Atlas R."/>
        </authorList>
    </citation>
    <scope>NUCLEOTIDE SEQUENCE [LARGE SCALE GENOMIC DNA]</scope>
    <source>
        <strain evidence="2">ATCC 29133 / PCC 73102</strain>
    </source>
</reference>
<dbReference type="OrthoDB" id="1452819at2"/>
<dbReference type="eggNOG" id="ENOG502Z8FE">
    <property type="taxonomic scope" value="Bacteria"/>
</dbReference>
<organism evidence="1 2">
    <name type="scientific">Nostoc punctiforme (strain ATCC 29133 / PCC 73102)</name>
    <dbReference type="NCBI Taxonomy" id="63737"/>
    <lineage>
        <taxon>Bacteria</taxon>
        <taxon>Bacillati</taxon>
        <taxon>Cyanobacteriota</taxon>
        <taxon>Cyanophyceae</taxon>
        <taxon>Nostocales</taxon>
        <taxon>Nostocaceae</taxon>
        <taxon>Nostoc</taxon>
    </lineage>
</organism>
<protein>
    <submittedName>
        <fullName evidence="1">Uncharacterized protein</fullName>
    </submittedName>
</protein>
<evidence type="ECO:0000313" key="2">
    <source>
        <dbReference type="Proteomes" id="UP000001191"/>
    </source>
</evidence>
<dbReference type="EnsemblBacteria" id="ACC84799">
    <property type="protein sequence ID" value="ACC84799"/>
    <property type="gene ID" value="Npun_F6539"/>
</dbReference>
<name>B2IZF7_NOSP7</name>
<dbReference type="Proteomes" id="UP000001191">
    <property type="component" value="Chromosome"/>
</dbReference>
<accession>B2IZF7</accession>
<sequence>MTWFETLAGFPEESPQEVWQNITVDGKVLKSHVNGEVMVCGQLETPSLAQLRERVHASGYEVGQISVREIVANVQDLHINESNADALFQVASQFNLLEMVSPNVTPEDGVGIYENDYTQGPACAIAAGAGTIYRNYFATVNGQTGQSTTNQIDCLADMGVALGNSKSRLWEMRNGYALASHSGLVEISNRLRGASESELDGLRELLRIGIQWSTQVTLNDCKHTVSQAYCSALPVNYSRHSSNLWTEFARLVLEASYEATICTAILNSIRNGNNRLFLTLLGGGAFGNETDWIIGGIQRALNLYKYADLDIAIVSYGSSKQYVQQLVNQY</sequence>
<keyword evidence="2" id="KW-1185">Reference proteome</keyword>